<feature type="transmembrane region" description="Helical" evidence="8">
    <location>
        <begin position="135"/>
        <end position="160"/>
    </location>
</feature>
<organism evidence="9 10">
    <name type="scientific">Nocardioides daedukensis</name>
    <dbReference type="NCBI Taxonomy" id="634462"/>
    <lineage>
        <taxon>Bacteria</taxon>
        <taxon>Bacillati</taxon>
        <taxon>Actinomycetota</taxon>
        <taxon>Actinomycetes</taxon>
        <taxon>Propionibacteriales</taxon>
        <taxon>Nocardioidaceae</taxon>
        <taxon>Nocardioides</taxon>
    </lineage>
</organism>
<dbReference type="GO" id="GO:0008360">
    <property type="term" value="P:regulation of cell shape"/>
    <property type="evidence" value="ECO:0007669"/>
    <property type="project" value="UniProtKB-KW"/>
</dbReference>
<name>A0A7Y9S167_9ACTN</name>
<evidence type="ECO:0000256" key="2">
    <source>
        <dbReference type="ARBA" id="ARBA00007776"/>
    </source>
</evidence>
<comment type="similarity">
    <text evidence="2">Belongs to the MreD family.</text>
</comment>
<evidence type="ECO:0000256" key="8">
    <source>
        <dbReference type="SAM" id="Phobius"/>
    </source>
</evidence>
<dbReference type="GO" id="GO:0005886">
    <property type="term" value="C:plasma membrane"/>
    <property type="evidence" value="ECO:0007669"/>
    <property type="project" value="UniProtKB-SubCell"/>
</dbReference>
<reference evidence="9 10" key="1">
    <citation type="submission" date="2020-07" db="EMBL/GenBank/DDBJ databases">
        <title>Sequencing the genomes of 1000 actinobacteria strains.</title>
        <authorList>
            <person name="Klenk H.-P."/>
        </authorList>
    </citation>
    <scope>NUCLEOTIDE SEQUENCE [LARGE SCALE GENOMIC DNA]</scope>
    <source>
        <strain evidence="9 10">DSM 23819</strain>
    </source>
</reference>
<evidence type="ECO:0000256" key="5">
    <source>
        <dbReference type="ARBA" id="ARBA00022960"/>
    </source>
</evidence>
<sequence>MSLVRGVIALLVLALALILQVSLFPHFAWQGVVPNLALLVVVASALVRGPEFAATLGFVAGAMIDLAPPADHVAGRWALALLLVGFIAGKVRQDTRPSASAVVLTVAAASFIGTSIFALTGPILDDPVLTVPEMIQVILIAVVWDVLLTPFVLPPVMALFRRVQPAQVAF</sequence>
<dbReference type="Pfam" id="PF04093">
    <property type="entry name" value="MreD"/>
    <property type="match status" value="1"/>
</dbReference>
<dbReference type="RefSeq" id="WP_179501454.1">
    <property type="nucleotide sequence ID" value="NZ_JACCAA010000001.1"/>
</dbReference>
<dbReference type="NCBIfam" id="TIGR03426">
    <property type="entry name" value="shape_MreD"/>
    <property type="match status" value="1"/>
</dbReference>
<dbReference type="EMBL" id="JACCAA010000001">
    <property type="protein sequence ID" value="NYG58278.1"/>
    <property type="molecule type" value="Genomic_DNA"/>
</dbReference>
<accession>A0A7Y9S167</accession>
<keyword evidence="3" id="KW-1003">Cell membrane</keyword>
<comment type="subcellular location">
    <subcellularLocation>
        <location evidence="1">Cell membrane</location>
        <topology evidence="1">Multi-pass membrane protein</topology>
    </subcellularLocation>
</comment>
<gene>
    <name evidence="9" type="ORF">BJ980_001201</name>
</gene>
<evidence type="ECO:0000313" key="10">
    <source>
        <dbReference type="Proteomes" id="UP000540656"/>
    </source>
</evidence>
<protein>
    <submittedName>
        <fullName evidence="9">Rod shape-determining protein MreD</fullName>
    </submittedName>
</protein>
<evidence type="ECO:0000256" key="6">
    <source>
        <dbReference type="ARBA" id="ARBA00022989"/>
    </source>
</evidence>
<keyword evidence="10" id="KW-1185">Reference proteome</keyword>
<comment type="caution">
    <text evidence="9">The sequence shown here is derived from an EMBL/GenBank/DDBJ whole genome shotgun (WGS) entry which is preliminary data.</text>
</comment>
<keyword evidence="5" id="KW-0133">Cell shape</keyword>
<proteinExistence type="inferred from homology"/>
<feature type="transmembrane region" description="Helical" evidence="8">
    <location>
        <begin position="73"/>
        <end position="89"/>
    </location>
</feature>
<keyword evidence="7 8" id="KW-0472">Membrane</keyword>
<dbReference type="InterPro" id="IPR007227">
    <property type="entry name" value="Cell_shape_determining_MreD"/>
</dbReference>
<evidence type="ECO:0000256" key="1">
    <source>
        <dbReference type="ARBA" id="ARBA00004651"/>
    </source>
</evidence>
<evidence type="ECO:0000256" key="4">
    <source>
        <dbReference type="ARBA" id="ARBA00022692"/>
    </source>
</evidence>
<keyword evidence="6 8" id="KW-1133">Transmembrane helix</keyword>
<keyword evidence="4 8" id="KW-0812">Transmembrane</keyword>
<feature type="transmembrane region" description="Helical" evidence="8">
    <location>
        <begin position="101"/>
        <end position="123"/>
    </location>
</feature>
<evidence type="ECO:0000256" key="7">
    <source>
        <dbReference type="ARBA" id="ARBA00023136"/>
    </source>
</evidence>
<evidence type="ECO:0000256" key="3">
    <source>
        <dbReference type="ARBA" id="ARBA00022475"/>
    </source>
</evidence>
<dbReference type="Proteomes" id="UP000540656">
    <property type="component" value="Unassembled WGS sequence"/>
</dbReference>
<evidence type="ECO:0000313" key="9">
    <source>
        <dbReference type="EMBL" id="NYG58278.1"/>
    </source>
</evidence>
<dbReference type="AlphaFoldDB" id="A0A7Y9S167"/>